<keyword evidence="1" id="KW-0812">Transmembrane</keyword>
<sequence length="131" mass="14719">MKRSVKKSDLSLNVLFIDDILSIISVTSRCNTLGSEKYICEYNFKICTAVPACRTTLHKGTSRFKLLIKNLASLSINFSTFSICGCVNLIPHLNNVSDTMHFSNNDNSSNSRYFQVICTSFTAFSFLKPKK</sequence>
<reference evidence="2 3" key="1">
    <citation type="journal article" date="2024" name="Ann. Entomol. Soc. Am.">
        <title>Genomic analyses of the southern and eastern yellowjacket wasps (Hymenoptera: Vespidae) reveal evolutionary signatures of social life.</title>
        <authorList>
            <person name="Catto M.A."/>
            <person name="Caine P.B."/>
            <person name="Orr S.E."/>
            <person name="Hunt B.G."/>
            <person name="Goodisman M.A.D."/>
        </authorList>
    </citation>
    <scope>NUCLEOTIDE SEQUENCE [LARGE SCALE GENOMIC DNA]</scope>
    <source>
        <strain evidence="2">232</strain>
        <tissue evidence="2">Head and thorax</tissue>
    </source>
</reference>
<protein>
    <submittedName>
        <fullName evidence="2">Uncharacterized protein</fullName>
    </submittedName>
</protein>
<feature type="transmembrane region" description="Helical" evidence="1">
    <location>
        <begin position="71"/>
        <end position="90"/>
    </location>
</feature>
<keyword evidence="1" id="KW-0472">Membrane</keyword>
<evidence type="ECO:0000313" key="2">
    <source>
        <dbReference type="EMBL" id="KAL2751716.1"/>
    </source>
</evidence>
<accession>A0ABD2D2X5</accession>
<evidence type="ECO:0000256" key="1">
    <source>
        <dbReference type="SAM" id="Phobius"/>
    </source>
</evidence>
<evidence type="ECO:0000313" key="3">
    <source>
        <dbReference type="Proteomes" id="UP001607303"/>
    </source>
</evidence>
<organism evidence="2 3">
    <name type="scientific">Vespula maculifrons</name>
    <name type="common">Eastern yellow jacket</name>
    <name type="synonym">Wasp</name>
    <dbReference type="NCBI Taxonomy" id="7453"/>
    <lineage>
        <taxon>Eukaryota</taxon>
        <taxon>Metazoa</taxon>
        <taxon>Ecdysozoa</taxon>
        <taxon>Arthropoda</taxon>
        <taxon>Hexapoda</taxon>
        <taxon>Insecta</taxon>
        <taxon>Pterygota</taxon>
        <taxon>Neoptera</taxon>
        <taxon>Endopterygota</taxon>
        <taxon>Hymenoptera</taxon>
        <taxon>Apocrita</taxon>
        <taxon>Aculeata</taxon>
        <taxon>Vespoidea</taxon>
        <taxon>Vespidae</taxon>
        <taxon>Vespinae</taxon>
        <taxon>Vespula</taxon>
    </lineage>
</organism>
<keyword evidence="1" id="KW-1133">Transmembrane helix</keyword>
<dbReference type="EMBL" id="JAYRBN010000001">
    <property type="protein sequence ID" value="KAL2751716.1"/>
    <property type="molecule type" value="Genomic_DNA"/>
</dbReference>
<proteinExistence type="predicted"/>
<dbReference type="Proteomes" id="UP001607303">
    <property type="component" value="Unassembled WGS sequence"/>
</dbReference>
<keyword evidence="3" id="KW-1185">Reference proteome</keyword>
<name>A0ABD2D2X5_VESMC</name>
<gene>
    <name evidence="2" type="ORF">V1477_000026</name>
</gene>
<comment type="caution">
    <text evidence="2">The sequence shown here is derived from an EMBL/GenBank/DDBJ whole genome shotgun (WGS) entry which is preliminary data.</text>
</comment>
<dbReference type="AlphaFoldDB" id="A0ABD2D2X5"/>